<dbReference type="Pfam" id="PF00646">
    <property type="entry name" value="F-box"/>
    <property type="match status" value="1"/>
</dbReference>
<organism evidence="3 4">
    <name type="scientific">Friedmanniomyces endolithicus</name>
    <dbReference type="NCBI Taxonomy" id="329885"/>
    <lineage>
        <taxon>Eukaryota</taxon>
        <taxon>Fungi</taxon>
        <taxon>Dikarya</taxon>
        <taxon>Ascomycota</taxon>
        <taxon>Pezizomycotina</taxon>
        <taxon>Dothideomycetes</taxon>
        <taxon>Dothideomycetidae</taxon>
        <taxon>Mycosphaerellales</taxon>
        <taxon>Teratosphaeriaceae</taxon>
        <taxon>Friedmanniomyces</taxon>
    </lineage>
</organism>
<dbReference type="EMBL" id="JASUXU010000046">
    <property type="protein sequence ID" value="KAK0317066.1"/>
    <property type="molecule type" value="Genomic_DNA"/>
</dbReference>
<evidence type="ECO:0000256" key="1">
    <source>
        <dbReference type="SAM" id="MobiDB-lite"/>
    </source>
</evidence>
<evidence type="ECO:0000313" key="4">
    <source>
        <dbReference type="Proteomes" id="UP001168146"/>
    </source>
</evidence>
<evidence type="ECO:0000313" key="3">
    <source>
        <dbReference type="EMBL" id="KAK0317066.1"/>
    </source>
</evidence>
<name>A0AAN6FEY8_9PEZI</name>
<feature type="domain" description="F-box" evidence="2">
    <location>
        <begin position="71"/>
        <end position="103"/>
    </location>
</feature>
<dbReference type="AlphaFoldDB" id="A0AAN6FEY8"/>
<feature type="compositionally biased region" description="Low complexity" evidence="1">
    <location>
        <begin position="17"/>
        <end position="36"/>
    </location>
</feature>
<dbReference type="Proteomes" id="UP001168146">
    <property type="component" value="Unassembled WGS sequence"/>
</dbReference>
<proteinExistence type="predicted"/>
<feature type="region of interest" description="Disordered" evidence="1">
    <location>
        <begin position="17"/>
        <end position="37"/>
    </location>
</feature>
<dbReference type="InterPro" id="IPR001810">
    <property type="entry name" value="F-box_dom"/>
</dbReference>
<dbReference type="SUPFAM" id="SSF81383">
    <property type="entry name" value="F-box domain"/>
    <property type="match status" value="1"/>
</dbReference>
<dbReference type="InterPro" id="IPR036047">
    <property type="entry name" value="F-box-like_dom_sf"/>
</dbReference>
<accession>A0AAN6FEY8</accession>
<evidence type="ECO:0000259" key="2">
    <source>
        <dbReference type="Pfam" id="PF00646"/>
    </source>
</evidence>
<comment type="caution">
    <text evidence="3">The sequence shown here is derived from an EMBL/GenBank/DDBJ whole genome shotgun (WGS) entry which is preliminary data.</text>
</comment>
<gene>
    <name evidence="3" type="ORF">LTR82_011935</name>
</gene>
<sequence length="311" mass="34163">MARVNLALQCMKSATTTTTATTATTAPTTPVSTPSPQQDWAPIIIQDTPSVPQHPIAVDTTACERVLGTAELHEQVLLKLPVRHLICAQAVSRSWRDATKSSPTLRQALFLLPAKPTKVWTLADKPAESPKGPGGNGVLGPPARFTELDRLVSVDDAKASGREYLVQAEMNDIIPYQHLHFSQRLNSDYSIWGVCTDNHPDGMPVETGVLMTIKTIRKMHPLHRSMYICQPPCKVVEFGVYGGVSQALVGRIVCEDAVGVTFQQLWDEVAKYQAEHWTSACTEVALWMKDVSFVRRKATVVTSVPVMCLSY</sequence>
<protein>
    <recommendedName>
        <fullName evidence="2">F-box domain-containing protein</fullName>
    </recommendedName>
</protein>
<reference evidence="3" key="1">
    <citation type="submission" date="2021-12" db="EMBL/GenBank/DDBJ databases">
        <title>Black yeast isolated from Biological Soil Crust.</title>
        <authorList>
            <person name="Kurbessoian T."/>
        </authorList>
    </citation>
    <scope>NUCLEOTIDE SEQUENCE</scope>
    <source>
        <strain evidence="3">CCFEE 5208</strain>
    </source>
</reference>